<dbReference type="PANTHER" id="PTHR18964">
    <property type="entry name" value="ROK (REPRESSOR, ORF, KINASE) FAMILY"/>
    <property type="match status" value="1"/>
</dbReference>
<dbReference type="RefSeq" id="WP_179508145.1">
    <property type="nucleotide sequence ID" value="NZ_JACCBY010000002.1"/>
</dbReference>
<dbReference type="Gene3D" id="3.30.420.40">
    <property type="match status" value="2"/>
</dbReference>
<proteinExistence type="predicted"/>
<organism evidence="2 3">
    <name type="scientific">Sphingomonas melonis</name>
    <dbReference type="NCBI Taxonomy" id="152682"/>
    <lineage>
        <taxon>Bacteria</taxon>
        <taxon>Pseudomonadati</taxon>
        <taxon>Pseudomonadota</taxon>
        <taxon>Alphaproteobacteria</taxon>
        <taxon>Sphingomonadales</taxon>
        <taxon>Sphingomonadaceae</taxon>
        <taxon>Sphingomonas</taxon>
    </lineage>
</organism>
<accession>A0A7Y9FLR0</accession>
<evidence type="ECO:0000259" key="1">
    <source>
        <dbReference type="Pfam" id="PF12802"/>
    </source>
</evidence>
<comment type="caution">
    <text evidence="2">The sequence shown here is derived from an EMBL/GenBank/DDBJ whole genome shotgun (WGS) entry which is preliminary data.</text>
</comment>
<dbReference type="InterPro" id="IPR036388">
    <property type="entry name" value="WH-like_DNA-bd_sf"/>
</dbReference>
<dbReference type="CDD" id="cd23763">
    <property type="entry name" value="ASKHA_ATPase_ROK"/>
    <property type="match status" value="1"/>
</dbReference>
<gene>
    <name evidence="2" type="ORF">HD841_001390</name>
</gene>
<dbReference type="InterPro" id="IPR000835">
    <property type="entry name" value="HTH_MarR-typ"/>
</dbReference>
<dbReference type="GO" id="GO:0009384">
    <property type="term" value="F:N-acylmannosamine kinase activity"/>
    <property type="evidence" value="ECO:0007669"/>
    <property type="project" value="TreeGrafter"/>
</dbReference>
<dbReference type="Proteomes" id="UP000517753">
    <property type="component" value="Unassembled WGS sequence"/>
</dbReference>
<dbReference type="AlphaFoldDB" id="A0A7Y9FLR0"/>
<evidence type="ECO:0000313" key="2">
    <source>
        <dbReference type="EMBL" id="NYD89610.1"/>
    </source>
</evidence>
<dbReference type="Pfam" id="PF00480">
    <property type="entry name" value="ROK"/>
    <property type="match status" value="1"/>
</dbReference>
<dbReference type="InterPro" id="IPR000600">
    <property type="entry name" value="ROK"/>
</dbReference>
<dbReference type="Pfam" id="PF12802">
    <property type="entry name" value="MarR_2"/>
    <property type="match status" value="1"/>
</dbReference>
<dbReference type="InterPro" id="IPR036390">
    <property type="entry name" value="WH_DNA-bd_sf"/>
</dbReference>
<keyword evidence="2" id="KW-0808">Transferase</keyword>
<dbReference type="Gene3D" id="1.10.10.10">
    <property type="entry name" value="Winged helix-like DNA-binding domain superfamily/Winged helix DNA-binding domain"/>
    <property type="match status" value="1"/>
</dbReference>
<dbReference type="PANTHER" id="PTHR18964:SF169">
    <property type="entry name" value="N-ACETYLMANNOSAMINE KINASE"/>
    <property type="match status" value="1"/>
</dbReference>
<dbReference type="GO" id="GO:0019262">
    <property type="term" value="P:N-acetylneuraminate catabolic process"/>
    <property type="evidence" value="ECO:0007669"/>
    <property type="project" value="TreeGrafter"/>
</dbReference>
<dbReference type="EMBL" id="JACCBY010000002">
    <property type="protein sequence ID" value="NYD89610.1"/>
    <property type="molecule type" value="Genomic_DNA"/>
</dbReference>
<reference evidence="2 3" key="1">
    <citation type="submission" date="2020-08" db="EMBL/GenBank/DDBJ databases">
        <title>The Agave Microbiome: Exploring the role of microbial communities in plant adaptations to desert environments.</title>
        <authorList>
            <person name="Partida-Martinez L.P."/>
        </authorList>
    </citation>
    <scope>NUCLEOTIDE SEQUENCE [LARGE SCALE GENOMIC DNA]</scope>
    <source>
        <strain evidence="2 3">AS2.3</strain>
    </source>
</reference>
<feature type="domain" description="HTH marR-type" evidence="1">
    <location>
        <begin position="6"/>
        <end position="62"/>
    </location>
</feature>
<dbReference type="InterPro" id="IPR043129">
    <property type="entry name" value="ATPase_NBD"/>
</dbReference>
<evidence type="ECO:0000313" key="3">
    <source>
        <dbReference type="Proteomes" id="UP000517753"/>
    </source>
</evidence>
<dbReference type="SUPFAM" id="SSF53067">
    <property type="entry name" value="Actin-like ATPase domain"/>
    <property type="match status" value="1"/>
</dbReference>
<protein>
    <submittedName>
        <fullName evidence="2">Putative NBD/HSP70 family sugar kinase</fullName>
    </submittedName>
</protein>
<name>A0A7Y9FLR0_9SPHN</name>
<keyword evidence="3" id="KW-1185">Reference proteome</keyword>
<sequence>MTHPPLTPRARRVLTLVRRHGSLTRSALIRDTGLSGTAVFRATEELEAAGLVRAGEAIAQGRGQPSVTIHIVPDAAFSLGLSVMTDRADVLLLDLAGAVRARREISLPGMPRDALLDAVARFRDEQPMREAIVGIGVAIAGFFTAPRTVNPSPELDDWALVDLEAIVGRRLGLPAMVENIAAATAIGERLLGVGADLASFCYINVAAGFRAATVIDGQVFRGHNGNAGEIAGLFHFAGRTTPNLNDLRATLAQHGTVCDSIGDLVARFDPQWPGVEEWRAARQESFDWLFQTLRYAFDCQAIVLGGRLPRDLARRIVDEAAWPEHTLPDRRGVRAPAARLAVAHLDPELAAPLGAAALILHHRMFD</sequence>
<dbReference type="GO" id="GO:0003700">
    <property type="term" value="F:DNA-binding transcription factor activity"/>
    <property type="evidence" value="ECO:0007669"/>
    <property type="project" value="InterPro"/>
</dbReference>
<dbReference type="SUPFAM" id="SSF46785">
    <property type="entry name" value="Winged helix' DNA-binding domain"/>
    <property type="match status" value="1"/>
</dbReference>
<keyword evidence="2" id="KW-0418">Kinase</keyword>